<accession>A0ABD2ICR0</accession>
<evidence type="ECO:0000313" key="3">
    <source>
        <dbReference type="Proteomes" id="UP001620626"/>
    </source>
</evidence>
<proteinExistence type="predicted"/>
<dbReference type="EMBL" id="JBICBT010001235">
    <property type="protein sequence ID" value="KAL3077068.1"/>
    <property type="molecule type" value="Genomic_DNA"/>
</dbReference>
<keyword evidence="1" id="KW-0812">Transmembrane</keyword>
<keyword evidence="1" id="KW-0472">Membrane</keyword>
<sequence length="162" mass="18934">MEKMVEKSDDTSVNETKMNGKCCQNLGIFPILRDVDAFESDDFAWQLNLRNWHWAFANASYSANFIVVIWFLWSSADSVAPFDLINELTREQLSLKRINSDCFLLIRCPIARDESKWTKWEKEAINWQIDDQWNQIDIRIYIENHIGDGLLDSTPGPSDQQK</sequence>
<name>A0ABD2ICR0_9BILA</name>
<organism evidence="2 3">
    <name type="scientific">Heterodera trifolii</name>
    <dbReference type="NCBI Taxonomy" id="157864"/>
    <lineage>
        <taxon>Eukaryota</taxon>
        <taxon>Metazoa</taxon>
        <taxon>Ecdysozoa</taxon>
        <taxon>Nematoda</taxon>
        <taxon>Chromadorea</taxon>
        <taxon>Rhabditida</taxon>
        <taxon>Tylenchina</taxon>
        <taxon>Tylenchomorpha</taxon>
        <taxon>Tylenchoidea</taxon>
        <taxon>Heteroderidae</taxon>
        <taxon>Heteroderinae</taxon>
        <taxon>Heterodera</taxon>
    </lineage>
</organism>
<gene>
    <name evidence="2" type="ORF">niasHT_035902</name>
</gene>
<evidence type="ECO:0000313" key="2">
    <source>
        <dbReference type="EMBL" id="KAL3077068.1"/>
    </source>
</evidence>
<keyword evidence="3" id="KW-1185">Reference proteome</keyword>
<reference evidence="2 3" key="1">
    <citation type="submission" date="2024-10" db="EMBL/GenBank/DDBJ databases">
        <authorList>
            <person name="Kim D."/>
        </authorList>
    </citation>
    <scope>NUCLEOTIDE SEQUENCE [LARGE SCALE GENOMIC DNA]</scope>
    <source>
        <strain evidence="2">BH-2024</strain>
    </source>
</reference>
<feature type="transmembrane region" description="Helical" evidence="1">
    <location>
        <begin position="52"/>
        <end position="73"/>
    </location>
</feature>
<protein>
    <submittedName>
        <fullName evidence="2">Uncharacterized protein</fullName>
    </submittedName>
</protein>
<comment type="caution">
    <text evidence="2">The sequence shown here is derived from an EMBL/GenBank/DDBJ whole genome shotgun (WGS) entry which is preliminary data.</text>
</comment>
<dbReference type="Proteomes" id="UP001620626">
    <property type="component" value="Unassembled WGS sequence"/>
</dbReference>
<dbReference type="AlphaFoldDB" id="A0ABD2ICR0"/>
<keyword evidence="1" id="KW-1133">Transmembrane helix</keyword>
<evidence type="ECO:0000256" key="1">
    <source>
        <dbReference type="SAM" id="Phobius"/>
    </source>
</evidence>